<reference evidence="2" key="1">
    <citation type="submission" date="2017-06" db="EMBL/GenBank/DDBJ databases">
        <title>Complete Genome Sequence of Mycobacterium shigaense.</title>
        <authorList>
            <person name="Fukano H."/>
            <person name="Yoshida M."/>
            <person name="Kazumi Y."/>
            <person name="Ogura Y."/>
            <person name="Mitarai S."/>
            <person name="Hayashi T."/>
            <person name="Hoshino Y."/>
        </authorList>
    </citation>
    <scope>NUCLEOTIDE SEQUENCE [LARGE SCALE GENOMIC DNA]</scope>
    <source>
        <strain evidence="2">UN-152</strain>
    </source>
</reference>
<dbReference type="KEGG" id="mshg:MSG_00967"/>
<name>A0A1Z4EDT1_9MYCO</name>
<evidence type="ECO:0000313" key="1">
    <source>
        <dbReference type="EMBL" id="BAX91126.1"/>
    </source>
</evidence>
<keyword evidence="2" id="KW-1185">Reference proteome</keyword>
<proteinExistence type="predicted"/>
<sequence length="50" mass="5550">MTEYLGAGRFTTLAGAEYTVTARRIVDATYMRVMVPSMRPPPYRVAPGID</sequence>
<organism evidence="1 2">
    <name type="scientific">Mycobacterium shigaense</name>
    <dbReference type="NCBI Taxonomy" id="722731"/>
    <lineage>
        <taxon>Bacteria</taxon>
        <taxon>Bacillati</taxon>
        <taxon>Actinomycetota</taxon>
        <taxon>Actinomycetes</taxon>
        <taxon>Mycobacteriales</taxon>
        <taxon>Mycobacteriaceae</taxon>
        <taxon>Mycobacterium</taxon>
        <taxon>Mycobacterium simiae complex</taxon>
    </lineage>
</organism>
<protein>
    <submittedName>
        <fullName evidence="1">Uncharacterized protein</fullName>
    </submittedName>
</protein>
<evidence type="ECO:0000313" key="2">
    <source>
        <dbReference type="Proteomes" id="UP000217736"/>
    </source>
</evidence>
<dbReference type="AlphaFoldDB" id="A0A1Z4EDT1"/>
<dbReference type="Proteomes" id="UP000217736">
    <property type="component" value="Chromosome"/>
</dbReference>
<accession>A0A1Z4EDT1</accession>
<gene>
    <name evidence="1" type="ORF">MSG_00967</name>
</gene>
<dbReference type="EMBL" id="AP018164">
    <property type="protein sequence ID" value="BAX91126.1"/>
    <property type="molecule type" value="Genomic_DNA"/>
</dbReference>